<comment type="caution">
    <text evidence="3">The sequence shown here is derived from an EMBL/GenBank/DDBJ whole genome shotgun (WGS) entry which is preliminary data.</text>
</comment>
<proteinExistence type="predicted"/>
<gene>
    <name evidence="3" type="ORF">HMPREF1317_2101</name>
</gene>
<accession>J0NSW3</accession>
<evidence type="ECO:0000256" key="2">
    <source>
        <dbReference type="SAM" id="Phobius"/>
    </source>
</evidence>
<feature type="region of interest" description="Disordered" evidence="1">
    <location>
        <begin position="1"/>
        <end position="106"/>
    </location>
</feature>
<dbReference type="Proteomes" id="UP000004578">
    <property type="component" value="Unassembled WGS sequence"/>
</dbReference>
<keyword evidence="2" id="KW-1133">Transmembrane helix</keyword>
<keyword evidence="2" id="KW-0472">Membrane</keyword>
<dbReference type="RefSeq" id="WP_005868255.1">
    <property type="nucleotide sequence ID" value="NZ_AKFS01000063.1"/>
</dbReference>
<dbReference type="EMBL" id="AKFS01000063">
    <property type="protein sequence ID" value="EJF47937.1"/>
    <property type="molecule type" value="Genomic_DNA"/>
</dbReference>
<dbReference type="PATRIC" id="fig|1125717.3.peg.393"/>
<dbReference type="AlphaFoldDB" id="J0NSW3"/>
<keyword evidence="2" id="KW-0812">Transmembrane</keyword>
<feature type="transmembrane region" description="Helical" evidence="2">
    <location>
        <begin position="141"/>
        <end position="161"/>
    </location>
</feature>
<organism evidence="3 4">
    <name type="scientific">Schaalia georgiae F0490</name>
    <dbReference type="NCBI Taxonomy" id="1125717"/>
    <lineage>
        <taxon>Bacteria</taxon>
        <taxon>Bacillati</taxon>
        <taxon>Actinomycetota</taxon>
        <taxon>Actinomycetes</taxon>
        <taxon>Actinomycetales</taxon>
        <taxon>Actinomycetaceae</taxon>
        <taxon>Schaalia</taxon>
    </lineage>
</organism>
<keyword evidence="4" id="KW-1185">Reference proteome</keyword>
<feature type="transmembrane region" description="Helical" evidence="2">
    <location>
        <begin position="116"/>
        <end position="135"/>
    </location>
</feature>
<reference evidence="3 4" key="1">
    <citation type="submission" date="2012-05" db="EMBL/GenBank/DDBJ databases">
        <authorList>
            <person name="Harkins D.M."/>
            <person name="Madupu R."/>
            <person name="Durkin A.S."/>
            <person name="Torralba M."/>
            <person name="Methe B."/>
            <person name="Sutton G.G."/>
            <person name="Nelson K.E."/>
        </authorList>
    </citation>
    <scope>NUCLEOTIDE SEQUENCE [LARGE SCALE GENOMIC DNA]</scope>
    <source>
        <strain evidence="3 4">F0490</strain>
    </source>
</reference>
<evidence type="ECO:0000313" key="4">
    <source>
        <dbReference type="Proteomes" id="UP000004578"/>
    </source>
</evidence>
<evidence type="ECO:0000313" key="3">
    <source>
        <dbReference type="EMBL" id="EJF47937.1"/>
    </source>
</evidence>
<feature type="compositionally biased region" description="Polar residues" evidence="1">
    <location>
        <begin position="34"/>
        <end position="48"/>
    </location>
</feature>
<protein>
    <submittedName>
        <fullName evidence="3">Uncharacterized protein</fullName>
    </submittedName>
</protein>
<name>J0NSW3_9ACTO</name>
<dbReference type="OrthoDB" id="3261051at2"/>
<evidence type="ECO:0000256" key="1">
    <source>
        <dbReference type="SAM" id="MobiDB-lite"/>
    </source>
</evidence>
<sequence>MTPNDDKTEQLSATAPADPAQALPTTAPADPTQALPTTASGESASSTPEAERTRPLYQVEDDTPEHGDGATARQAPQQDHGGDEDESHRVWSAPPTPVDHRDLPEAPRRGVRAGGLAWGVIVMLAGVFLIALALIPRLNVPVLAITLMATLGVALIVSALFTGRKPRTTAPSGRRK</sequence>